<dbReference type="CDD" id="cd07377">
    <property type="entry name" value="WHTH_GntR"/>
    <property type="match status" value="1"/>
</dbReference>
<protein>
    <submittedName>
        <fullName evidence="5">GntR family transcriptional regulator</fullName>
    </submittedName>
</protein>
<dbReference type="InterPro" id="IPR011711">
    <property type="entry name" value="GntR_C"/>
</dbReference>
<dbReference type="InterPro" id="IPR036388">
    <property type="entry name" value="WH-like_DNA-bd_sf"/>
</dbReference>
<dbReference type="PANTHER" id="PTHR43537:SF51">
    <property type="entry name" value="HTH-TYPE TRANSCRIPTIONAL REGULATOR LGOR-RELATED"/>
    <property type="match status" value="1"/>
</dbReference>
<reference evidence="5 6" key="1">
    <citation type="submission" date="2023-01" db="EMBL/GenBank/DDBJ databases">
        <title>Thalassococcus onchidii sp. nov., isolated from a marine invertebrate from the South China Sea.</title>
        <authorList>
            <person name="Xu S."/>
            <person name="Liu Z."/>
            <person name="Xu Y."/>
        </authorList>
    </citation>
    <scope>NUCLEOTIDE SEQUENCE [LARGE SCALE GENOMIC DNA]</scope>
    <source>
        <strain evidence="5 6">KCTC 32084</strain>
    </source>
</reference>
<evidence type="ECO:0000256" key="1">
    <source>
        <dbReference type="ARBA" id="ARBA00023015"/>
    </source>
</evidence>
<dbReference type="PROSITE" id="PS50949">
    <property type="entry name" value="HTH_GNTR"/>
    <property type="match status" value="1"/>
</dbReference>
<name>A0ABT4XUQ3_9RHOB</name>
<organism evidence="5 6">
    <name type="scientific">Thalassococcus lentus</name>
    <dbReference type="NCBI Taxonomy" id="1210524"/>
    <lineage>
        <taxon>Bacteria</taxon>
        <taxon>Pseudomonadati</taxon>
        <taxon>Pseudomonadota</taxon>
        <taxon>Alphaproteobacteria</taxon>
        <taxon>Rhodobacterales</taxon>
        <taxon>Roseobacteraceae</taxon>
        <taxon>Thalassococcus</taxon>
    </lineage>
</organism>
<evidence type="ECO:0000313" key="6">
    <source>
        <dbReference type="Proteomes" id="UP001210720"/>
    </source>
</evidence>
<dbReference type="SUPFAM" id="SSF48008">
    <property type="entry name" value="GntR ligand-binding domain-like"/>
    <property type="match status" value="1"/>
</dbReference>
<keyword evidence="1" id="KW-0805">Transcription regulation</keyword>
<dbReference type="Gene3D" id="1.10.10.10">
    <property type="entry name" value="Winged helix-like DNA-binding domain superfamily/Winged helix DNA-binding domain"/>
    <property type="match status" value="1"/>
</dbReference>
<sequence>MESIDTQLAAKIRHDIVLGNYGKEERLSESQLCETHSVSRTPVRLALRMLEQEGLIRRSEGRGYFVMAPKVEDILQAVQVRGHLESLAARLMAQSPNRHSVLPTLEIAIEKIEGFINAGKMDEASLSSMQMQNAIFHRTILDGCGNNFVGFTCSRISHLPMLEVGSMVFDREVLASKEGIDRSLFRLQLGNSQHKVIFEAIQSGDAVRAEGIMREHSNTMVEYIKIFEKRNEELTIKDLIGYSGLSITRAIAPAADTDQQLQT</sequence>
<evidence type="ECO:0000256" key="3">
    <source>
        <dbReference type="ARBA" id="ARBA00023163"/>
    </source>
</evidence>
<gene>
    <name evidence="5" type="ORF">PFY00_13060</name>
</gene>
<dbReference type="Proteomes" id="UP001210720">
    <property type="component" value="Unassembled WGS sequence"/>
</dbReference>
<dbReference type="SMART" id="SM00345">
    <property type="entry name" value="HTH_GNTR"/>
    <property type="match status" value="1"/>
</dbReference>
<dbReference type="RefSeq" id="WP_271433014.1">
    <property type="nucleotide sequence ID" value="NZ_JAQIOY010000004.1"/>
</dbReference>
<evidence type="ECO:0000259" key="4">
    <source>
        <dbReference type="PROSITE" id="PS50949"/>
    </source>
</evidence>
<feature type="domain" description="HTH gntR-type" evidence="4">
    <location>
        <begin position="2"/>
        <end position="69"/>
    </location>
</feature>
<comment type="caution">
    <text evidence="5">The sequence shown here is derived from an EMBL/GenBank/DDBJ whole genome shotgun (WGS) entry which is preliminary data.</text>
</comment>
<keyword evidence="6" id="KW-1185">Reference proteome</keyword>
<evidence type="ECO:0000256" key="2">
    <source>
        <dbReference type="ARBA" id="ARBA00023125"/>
    </source>
</evidence>
<accession>A0ABT4XUQ3</accession>
<evidence type="ECO:0000313" key="5">
    <source>
        <dbReference type="EMBL" id="MDA7425656.1"/>
    </source>
</evidence>
<dbReference type="Pfam" id="PF00392">
    <property type="entry name" value="GntR"/>
    <property type="match status" value="1"/>
</dbReference>
<dbReference type="InterPro" id="IPR008920">
    <property type="entry name" value="TF_FadR/GntR_C"/>
</dbReference>
<dbReference type="EMBL" id="JAQIOY010000004">
    <property type="protein sequence ID" value="MDA7425656.1"/>
    <property type="molecule type" value="Genomic_DNA"/>
</dbReference>
<dbReference type="SMART" id="SM00895">
    <property type="entry name" value="FCD"/>
    <property type="match status" value="1"/>
</dbReference>
<keyword evidence="2" id="KW-0238">DNA-binding</keyword>
<dbReference type="InterPro" id="IPR000524">
    <property type="entry name" value="Tscrpt_reg_HTH_GntR"/>
</dbReference>
<keyword evidence="3" id="KW-0804">Transcription</keyword>
<dbReference type="InterPro" id="IPR036390">
    <property type="entry name" value="WH_DNA-bd_sf"/>
</dbReference>
<dbReference type="Gene3D" id="1.20.120.530">
    <property type="entry name" value="GntR ligand-binding domain-like"/>
    <property type="match status" value="1"/>
</dbReference>
<dbReference type="SUPFAM" id="SSF46785">
    <property type="entry name" value="Winged helix' DNA-binding domain"/>
    <property type="match status" value="1"/>
</dbReference>
<proteinExistence type="predicted"/>
<dbReference type="Pfam" id="PF07729">
    <property type="entry name" value="FCD"/>
    <property type="match status" value="1"/>
</dbReference>
<dbReference type="PRINTS" id="PR00035">
    <property type="entry name" value="HTHGNTR"/>
</dbReference>
<dbReference type="PANTHER" id="PTHR43537">
    <property type="entry name" value="TRANSCRIPTIONAL REGULATOR, GNTR FAMILY"/>
    <property type="match status" value="1"/>
</dbReference>